<sequence length="250" mass="26154">MRRFTEQSVMITGATGGIGVAVCRRLAEEGAALVVTDVDEDACRLAVDSLTDPGRHLALALDVTDEGQWRSVVAMVEARGAGLAALINNAGIGSLATVEEETIDRWNQVVAVDQTGVWLGMKHAGALVERSGGGSIVNVCSILGTVGGFGNSVAYHAAKGAVRSMTKSAALHWATRGVRVNSLHPGFIGTDPLLQRFEGTERYRRMLDGTPMGRLGSADEVAAVVAFLASSDSSYMTGSEVYADGGWTAQ</sequence>
<dbReference type="InterPro" id="IPR002347">
    <property type="entry name" value="SDR_fam"/>
</dbReference>
<dbReference type="PRINTS" id="PR00080">
    <property type="entry name" value="SDRFAMILY"/>
</dbReference>
<dbReference type="SUPFAM" id="SSF51735">
    <property type="entry name" value="NAD(P)-binding Rossmann-fold domains"/>
    <property type="match status" value="1"/>
</dbReference>
<keyword evidence="2" id="KW-0560">Oxidoreductase</keyword>
<dbReference type="EMBL" id="JBHMDG010000030">
    <property type="protein sequence ID" value="MFB9315254.1"/>
    <property type="molecule type" value="Genomic_DNA"/>
</dbReference>
<keyword evidence="3" id="KW-1185">Reference proteome</keyword>
<comment type="caution">
    <text evidence="2">The sequence shown here is derived from an EMBL/GenBank/DDBJ whole genome shotgun (WGS) entry which is preliminary data.</text>
</comment>
<dbReference type="EC" id="1.1.1.-" evidence="2"/>
<dbReference type="PRINTS" id="PR00081">
    <property type="entry name" value="GDHRDH"/>
</dbReference>
<evidence type="ECO:0000313" key="2">
    <source>
        <dbReference type="EMBL" id="MFB9315254.1"/>
    </source>
</evidence>
<dbReference type="Pfam" id="PF13561">
    <property type="entry name" value="adh_short_C2"/>
    <property type="match status" value="1"/>
</dbReference>
<dbReference type="GO" id="GO:0016491">
    <property type="term" value="F:oxidoreductase activity"/>
    <property type="evidence" value="ECO:0007669"/>
    <property type="project" value="UniProtKB-KW"/>
</dbReference>
<name>A0ABV5KEU1_9ACTN</name>
<accession>A0ABV5KEU1</accession>
<gene>
    <name evidence="2" type="ORF">ACFFRI_19560</name>
</gene>
<dbReference type="PANTHER" id="PTHR42760">
    <property type="entry name" value="SHORT-CHAIN DEHYDROGENASES/REDUCTASES FAMILY MEMBER"/>
    <property type="match status" value="1"/>
</dbReference>
<organism evidence="2 3">
    <name type="scientific">Nocardioides plantarum</name>
    <dbReference type="NCBI Taxonomy" id="29299"/>
    <lineage>
        <taxon>Bacteria</taxon>
        <taxon>Bacillati</taxon>
        <taxon>Actinomycetota</taxon>
        <taxon>Actinomycetes</taxon>
        <taxon>Propionibacteriales</taxon>
        <taxon>Nocardioidaceae</taxon>
        <taxon>Nocardioides</taxon>
    </lineage>
</organism>
<dbReference type="InterPro" id="IPR036291">
    <property type="entry name" value="NAD(P)-bd_dom_sf"/>
</dbReference>
<dbReference type="Proteomes" id="UP001589750">
    <property type="component" value="Unassembled WGS sequence"/>
</dbReference>
<reference evidence="2 3" key="1">
    <citation type="submission" date="2024-09" db="EMBL/GenBank/DDBJ databases">
        <authorList>
            <person name="Sun Q."/>
            <person name="Mori K."/>
        </authorList>
    </citation>
    <scope>NUCLEOTIDE SEQUENCE [LARGE SCALE GENOMIC DNA]</scope>
    <source>
        <strain evidence="2 3">JCM 9626</strain>
    </source>
</reference>
<comment type="similarity">
    <text evidence="1">Belongs to the short-chain dehydrogenases/reductases (SDR) family.</text>
</comment>
<dbReference type="RefSeq" id="WP_211350800.1">
    <property type="nucleotide sequence ID" value="NZ_JBHMDG010000030.1"/>
</dbReference>
<dbReference type="Gene3D" id="3.40.50.720">
    <property type="entry name" value="NAD(P)-binding Rossmann-like Domain"/>
    <property type="match status" value="1"/>
</dbReference>
<evidence type="ECO:0000313" key="3">
    <source>
        <dbReference type="Proteomes" id="UP001589750"/>
    </source>
</evidence>
<protein>
    <submittedName>
        <fullName evidence="2">SDR family NAD(P)-dependent oxidoreductase</fullName>
        <ecNumber evidence="2">1.1.1.-</ecNumber>
    </submittedName>
</protein>
<evidence type="ECO:0000256" key="1">
    <source>
        <dbReference type="ARBA" id="ARBA00006484"/>
    </source>
</evidence>
<proteinExistence type="inferred from homology"/>